<reference evidence="3 4" key="1">
    <citation type="submission" date="2019-05" db="EMBL/GenBank/DDBJ databases">
        <title>Draft genome sequence of Actinomadura geliboluensis A8036.</title>
        <authorList>
            <person name="Saricaoglu S."/>
            <person name="Isik K."/>
        </authorList>
    </citation>
    <scope>NUCLEOTIDE SEQUENCE [LARGE SCALE GENOMIC DNA]</scope>
    <source>
        <strain evidence="3 4">A8036</strain>
    </source>
</reference>
<dbReference type="AlphaFoldDB" id="A0A5S4HB91"/>
<dbReference type="PANTHER" id="PTHR35788:SF1">
    <property type="entry name" value="EXPORTED PROTEIN"/>
    <property type="match status" value="1"/>
</dbReference>
<dbReference type="Pfam" id="PF12229">
    <property type="entry name" value="PG_binding_4"/>
    <property type="match status" value="2"/>
</dbReference>
<evidence type="ECO:0000256" key="1">
    <source>
        <dbReference type="SAM" id="Phobius"/>
    </source>
</evidence>
<keyword evidence="1" id="KW-0812">Transmembrane</keyword>
<protein>
    <submittedName>
        <fullName evidence="3">Vanomycin resistance protein VanB</fullName>
    </submittedName>
</protein>
<evidence type="ECO:0000313" key="3">
    <source>
        <dbReference type="EMBL" id="TMR42239.1"/>
    </source>
</evidence>
<accession>A0A5S4HB91</accession>
<feature type="domain" description="YoaR-like putative peptidoglycan binding" evidence="2">
    <location>
        <begin position="278"/>
        <end position="345"/>
    </location>
</feature>
<organism evidence="3 4">
    <name type="scientific">Actinomadura geliboluensis</name>
    <dbReference type="NCBI Taxonomy" id="882440"/>
    <lineage>
        <taxon>Bacteria</taxon>
        <taxon>Bacillati</taxon>
        <taxon>Actinomycetota</taxon>
        <taxon>Actinomycetes</taxon>
        <taxon>Streptosporangiales</taxon>
        <taxon>Thermomonosporaceae</taxon>
        <taxon>Actinomadura</taxon>
    </lineage>
</organism>
<gene>
    <name evidence="3" type="ORF">ETD96_01425</name>
</gene>
<dbReference type="EMBL" id="VCKZ01000004">
    <property type="protein sequence ID" value="TMR42239.1"/>
    <property type="molecule type" value="Genomic_DNA"/>
</dbReference>
<name>A0A5S4HB91_9ACTN</name>
<feature type="domain" description="YoaR-like putative peptidoglycan binding" evidence="2">
    <location>
        <begin position="104"/>
        <end position="204"/>
    </location>
</feature>
<keyword evidence="1" id="KW-0472">Membrane</keyword>
<dbReference type="PANTHER" id="PTHR35788">
    <property type="entry name" value="EXPORTED PROTEIN-RELATED"/>
    <property type="match status" value="1"/>
</dbReference>
<evidence type="ECO:0000313" key="4">
    <source>
        <dbReference type="Proteomes" id="UP000305238"/>
    </source>
</evidence>
<dbReference type="InterPro" id="IPR022029">
    <property type="entry name" value="YoaR-like_PG-bd"/>
</dbReference>
<keyword evidence="1" id="KW-1133">Transmembrane helix</keyword>
<dbReference type="Proteomes" id="UP000305238">
    <property type="component" value="Unassembled WGS sequence"/>
</dbReference>
<dbReference type="Pfam" id="PF04294">
    <property type="entry name" value="VanW"/>
    <property type="match status" value="1"/>
</dbReference>
<comment type="caution">
    <text evidence="3">The sequence shown here is derived from an EMBL/GenBank/DDBJ whole genome shotgun (WGS) entry which is preliminary data.</text>
</comment>
<sequence length="584" mass="62534">MAVHTTRPSSEDTAKPPAARIVLAVRSRPRRALLLSVAALVIVTAVGYGGAAVYAGTGVPRGTSVVGVDIGGLSERSAVERLERELGPRAAQPLQVRVQGREVTLEPAEAGLSLDSRATVDAALQGGFGFTSVFSAVFGGREITPQVRIDETRFAATLGQINKRIGTSVREGAVKFRGTTPETVLPQPGTGLDAQAAAGPIKAAFLAVLEGKSTIPELQTSPLKPKADANEIRRVAAGPAQVAMSGPVGLVVDGERITVAPRSFAPYLVFAPDQAGRVSPRVDGPGLARELGTRLRALERPARDATFNVKSGKLALVPSVAGRAVDTRALGDTVAGAVLRPQGREVTLPMTVDKPRVATDQARNLGIKQKISSFTTRHPCCAPRVKNIHTIAGILDGYIVRPGETFSLNGIVGKRDKARGFVEAPMILNGRYVDDVGGGISQFATTMFNAVFFGGLQDVQHTPHSYYISRYPAGRESTVSFPQPDFRWRNDSPYGVLVDTAYTGTSVTVSFWSTKRYEIESKSSGKYAIKSFESKTESGPKCIPMPGAEGFQIDVWRIFKQNGKEVRRQKFHTTYEAEPRITCR</sequence>
<feature type="transmembrane region" description="Helical" evidence="1">
    <location>
        <begin position="32"/>
        <end position="55"/>
    </location>
</feature>
<keyword evidence="4" id="KW-1185">Reference proteome</keyword>
<dbReference type="RefSeq" id="WP_138632725.1">
    <property type="nucleotide sequence ID" value="NZ_JASWDG010000034.1"/>
</dbReference>
<dbReference type="InterPro" id="IPR007391">
    <property type="entry name" value="Vancomycin_resist_VanW"/>
</dbReference>
<proteinExistence type="predicted"/>
<evidence type="ECO:0000259" key="2">
    <source>
        <dbReference type="Pfam" id="PF12229"/>
    </source>
</evidence>
<dbReference type="OrthoDB" id="9813301at2"/>
<dbReference type="InterPro" id="IPR052913">
    <property type="entry name" value="Glycopeptide_resist_protein"/>
</dbReference>